<accession>A0A4V5ZZB5</accession>
<keyword evidence="1" id="KW-0472">Membrane</keyword>
<dbReference type="EMBL" id="AZBU02000008">
    <property type="protein sequence ID" value="TKR66945.1"/>
    <property type="molecule type" value="Genomic_DNA"/>
</dbReference>
<reference evidence="2 3" key="2">
    <citation type="journal article" date="2019" name="G3 (Bethesda)">
        <title>Hybrid Assembly of the Genome of the Entomopathogenic Nematode Steinernema carpocapsae Identifies the X-Chromosome.</title>
        <authorList>
            <person name="Serra L."/>
            <person name="Macchietto M."/>
            <person name="Macias-Munoz A."/>
            <person name="McGill C.J."/>
            <person name="Rodriguez I.M."/>
            <person name="Rodriguez B."/>
            <person name="Murad R."/>
            <person name="Mortazavi A."/>
        </authorList>
    </citation>
    <scope>NUCLEOTIDE SEQUENCE [LARGE SCALE GENOMIC DNA]</scope>
    <source>
        <strain evidence="2 3">ALL</strain>
    </source>
</reference>
<gene>
    <name evidence="2" type="ORF">L596_023167</name>
</gene>
<name>A0A4V5ZZB5_STECR</name>
<organism evidence="2 3">
    <name type="scientific">Steinernema carpocapsae</name>
    <name type="common">Entomopathogenic nematode</name>
    <dbReference type="NCBI Taxonomy" id="34508"/>
    <lineage>
        <taxon>Eukaryota</taxon>
        <taxon>Metazoa</taxon>
        <taxon>Ecdysozoa</taxon>
        <taxon>Nematoda</taxon>
        <taxon>Chromadorea</taxon>
        <taxon>Rhabditida</taxon>
        <taxon>Tylenchina</taxon>
        <taxon>Panagrolaimomorpha</taxon>
        <taxon>Strongyloidoidea</taxon>
        <taxon>Steinernematidae</taxon>
        <taxon>Steinernema</taxon>
    </lineage>
</organism>
<comment type="caution">
    <text evidence="2">The sequence shown here is derived from an EMBL/GenBank/DDBJ whole genome shotgun (WGS) entry which is preliminary data.</text>
</comment>
<evidence type="ECO:0000313" key="3">
    <source>
        <dbReference type="Proteomes" id="UP000298663"/>
    </source>
</evidence>
<dbReference type="AlphaFoldDB" id="A0A4V5ZZB5"/>
<dbReference type="Proteomes" id="UP000298663">
    <property type="component" value="Unassembled WGS sequence"/>
</dbReference>
<proteinExistence type="predicted"/>
<sequence>MAFLKCTIFLMYLFVNIAIYLLVRKTDERNLQTTLTIATGGLNILVIIAVAAYCVKKPLQDVESNKTLITFA</sequence>
<reference evidence="2 3" key="1">
    <citation type="journal article" date="2015" name="Genome Biol.">
        <title>Comparative genomics of Steinernema reveals deeply conserved gene regulatory networks.</title>
        <authorList>
            <person name="Dillman A.R."/>
            <person name="Macchietto M."/>
            <person name="Porter C.F."/>
            <person name="Rogers A."/>
            <person name="Williams B."/>
            <person name="Antoshechkin I."/>
            <person name="Lee M.M."/>
            <person name="Goodwin Z."/>
            <person name="Lu X."/>
            <person name="Lewis E.E."/>
            <person name="Goodrich-Blair H."/>
            <person name="Stock S.P."/>
            <person name="Adams B.J."/>
            <person name="Sternberg P.W."/>
            <person name="Mortazavi A."/>
        </authorList>
    </citation>
    <scope>NUCLEOTIDE SEQUENCE [LARGE SCALE GENOMIC DNA]</scope>
    <source>
        <strain evidence="2 3">ALL</strain>
    </source>
</reference>
<feature type="transmembrane region" description="Helical" evidence="1">
    <location>
        <begin position="35"/>
        <end position="55"/>
    </location>
</feature>
<evidence type="ECO:0000313" key="2">
    <source>
        <dbReference type="EMBL" id="TKR66945.1"/>
    </source>
</evidence>
<keyword evidence="1" id="KW-1133">Transmembrane helix</keyword>
<keyword evidence="1" id="KW-0812">Transmembrane</keyword>
<keyword evidence="3" id="KW-1185">Reference proteome</keyword>
<feature type="transmembrane region" description="Helical" evidence="1">
    <location>
        <begin position="7"/>
        <end position="23"/>
    </location>
</feature>
<evidence type="ECO:0000256" key="1">
    <source>
        <dbReference type="SAM" id="Phobius"/>
    </source>
</evidence>
<protein>
    <submittedName>
        <fullName evidence="2">Uncharacterized protein</fullName>
    </submittedName>
</protein>